<dbReference type="InterPro" id="IPR050618">
    <property type="entry name" value="Ubq-SigPath_Reg"/>
</dbReference>
<evidence type="ECO:0000313" key="3">
    <source>
        <dbReference type="WBParaSite" id="GPLIN_000245400"/>
    </source>
</evidence>
<evidence type="ECO:0000313" key="2">
    <source>
        <dbReference type="Proteomes" id="UP000050741"/>
    </source>
</evidence>
<protein>
    <submittedName>
        <fullName evidence="3">B30.2/SPRY domain-containing protein</fullName>
    </submittedName>
</protein>
<dbReference type="SUPFAM" id="SSF49899">
    <property type="entry name" value="Concanavalin A-like lectins/glucanases"/>
    <property type="match status" value="1"/>
</dbReference>
<dbReference type="SMART" id="SM00449">
    <property type="entry name" value="SPRY"/>
    <property type="match status" value="1"/>
</dbReference>
<accession>A0A183BPB8</accession>
<dbReference type="PANTHER" id="PTHR12864">
    <property type="entry name" value="RAN BINDING PROTEIN 9-RELATED"/>
    <property type="match status" value="1"/>
</dbReference>
<name>A0A183BPB8_GLOPA</name>
<dbReference type="Proteomes" id="UP000050741">
    <property type="component" value="Unassembled WGS sequence"/>
</dbReference>
<sequence>MHPAERPIPKNGIFYYELNIIRTHWWQAVGLAPKPKQLHRLSANSEGTYAYCSNGTFGFFLRHPHEGSERFRGKPSFGVGDVVGCGINLATRQIIYTKNGERLDTNNLFVPDSGDDLFPFVILSHRGDKVKANFGPNFKFDIAGVINRFYGIL</sequence>
<dbReference type="Pfam" id="PF00622">
    <property type="entry name" value="SPRY"/>
    <property type="match status" value="1"/>
</dbReference>
<keyword evidence="2" id="KW-1185">Reference proteome</keyword>
<dbReference type="InterPro" id="IPR001870">
    <property type="entry name" value="B30.2/SPRY"/>
</dbReference>
<dbReference type="PROSITE" id="PS50188">
    <property type="entry name" value="B302_SPRY"/>
    <property type="match status" value="1"/>
</dbReference>
<proteinExistence type="predicted"/>
<reference evidence="3" key="2">
    <citation type="submission" date="2016-06" db="UniProtKB">
        <authorList>
            <consortium name="WormBaseParasite"/>
        </authorList>
    </citation>
    <scope>IDENTIFICATION</scope>
</reference>
<evidence type="ECO:0000259" key="1">
    <source>
        <dbReference type="PROSITE" id="PS50188"/>
    </source>
</evidence>
<dbReference type="InterPro" id="IPR013320">
    <property type="entry name" value="ConA-like_dom_sf"/>
</dbReference>
<organism evidence="2 3">
    <name type="scientific">Globodera pallida</name>
    <name type="common">Potato cyst nematode worm</name>
    <name type="synonym">Heterodera pallida</name>
    <dbReference type="NCBI Taxonomy" id="36090"/>
    <lineage>
        <taxon>Eukaryota</taxon>
        <taxon>Metazoa</taxon>
        <taxon>Ecdysozoa</taxon>
        <taxon>Nematoda</taxon>
        <taxon>Chromadorea</taxon>
        <taxon>Rhabditida</taxon>
        <taxon>Tylenchina</taxon>
        <taxon>Tylenchomorpha</taxon>
        <taxon>Tylenchoidea</taxon>
        <taxon>Heteroderidae</taxon>
        <taxon>Heteroderinae</taxon>
        <taxon>Globodera</taxon>
    </lineage>
</organism>
<dbReference type="AlphaFoldDB" id="A0A183BPB8"/>
<feature type="domain" description="B30.2/SPRY" evidence="1">
    <location>
        <begin position="1"/>
        <end position="139"/>
    </location>
</feature>
<dbReference type="InterPro" id="IPR044736">
    <property type="entry name" value="Gid1/RanBPM/SPLA_SPRY"/>
</dbReference>
<dbReference type="CDD" id="cd12885">
    <property type="entry name" value="SPRY_RanBP_like"/>
    <property type="match status" value="1"/>
</dbReference>
<dbReference type="WBParaSite" id="GPLIN_000245400">
    <property type="protein sequence ID" value="GPLIN_000245400"/>
    <property type="gene ID" value="GPLIN_000245400"/>
</dbReference>
<reference evidence="2" key="1">
    <citation type="submission" date="2014-05" db="EMBL/GenBank/DDBJ databases">
        <title>The genome and life-stage specific transcriptomes of Globodera pallida elucidate key aspects of plant parasitism by a cyst nematode.</title>
        <authorList>
            <person name="Cotton J.A."/>
            <person name="Lilley C.J."/>
            <person name="Jones L.M."/>
            <person name="Kikuchi T."/>
            <person name="Reid A.J."/>
            <person name="Thorpe P."/>
            <person name="Tsai I.J."/>
            <person name="Beasley H."/>
            <person name="Blok V."/>
            <person name="Cock P.J.A."/>
            <person name="Van den Akker S.E."/>
            <person name="Holroyd N."/>
            <person name="Hunt M."/>
            <person name="Mantelin S."/>
            <person name="Naghra H."/>
            <person name="Pain A."/>
            <person name="Palomares-Rius J.E."/>
            <person name="Zarowiecki M."/>
            <person name="Berriman M."/>
            <person name="Jones J.T."/>
            <person name="Urwin P.E."/>
        </authorList>
    </citation>
    <scope>NUCLEOTIDE SEQUENCE [LARGE SCALE GENOMIC DNA]</scope>
    <source>
        <strain evidence="2">Lindley</strain>
    </source>
</reference>
<dbReference type="Gene3D" id="2.60.120.920">
    <property type="match status" value="1"/>
</dbReference>
<dbReference type="InterPro" id="IPR043136">
    <property type="entry name" value="B30.2/SPRY_sf"/>
</dbReference>
<dbReference type="InterPro" id="IPR003877">
    <property type="entry name" value="SPRY_dom"/>
</dbReference>